<accession>A0A1Y5FDT2</accession>
<dbReference type="AlphaFoldDB" id="A0A1Y5FDT2"/>
<evidence type="ECO:0000313" key="5">
    <source>
        <dbReference type="Proteomes" id="UP000196531"/>
    </source>
</evidence>
<dbReference type="SMART" id="SM00448">
    <property type="entry name" value="REC"/>
    <property type="match status" value="1"/>
</dbReference>
<dbReference type="InterPro" id="IPR011006">
    <property type="entry name" value="CheY-like_superfamily"/>
</dbReference>
<protein>
    <recommendedName>
        <fullName evidence="3">Response regulatory domain-containing protein</fullName>
    </recommendedName>
</protein>
<feature type="modified residue" description="4-aspartylphosphate" evidence="2">
    <location>
        <position position="58"/>
    </location>
</feature>
<dbReference type="Pfam" id="PF00072">
    <property type="entry name" value="Response_reg"/>
    <property type="match status" value="1"/>
</dbReference>
<evidence type="ECO:0000256" key="1">
    <source>
        <dbReference type="ARBA" id="ARBA00022553"/>
    </source>
</evidence>
<reference evidence="5" key="1">
    <citation type="journal article" date="2017" name="Proc. Natl. Acad. Sci. U.S.A.">
        <title>Simulation of Deepwater Horizon oil plume reveals substrate specialization within a complex community of hydrocarbon-degraders.</title>
        <authorList>
            <person name="Hu P."/>
            <person name="Dubinsky E.A."/>
            <person name="Probst A.J."/>
            <person name="Wang J."/>
            <person name="Sieber C.M.K."/>
            <person name="Tom L.M."/>
            <person name="Gardinali P."/>
            <person name="Banfield J.F."/>
            <person name="Atlas R.M."/>
            <person name="Andersen G.L."/>
        </authorList>
    </citation>
    <scope>NUCLEOTIDE SEQUENCE [LARGE SCALE GENOMIC DNA]</scope>
</reference>
<dbReference type="Proteomes" id="UP000196531">
    <property type="component" value="Unassembled WGS sequence"/>
</dbReference>
<dbReference type="EMBL" id="MAAO01000006">
    <property type="protein sequence ID" value="OUR97040.1"/>
    <property type="molecule type" value="Genomic_DNA"/>
</dbReference>
<dbReference type="InterPro" id="IPR001789">
    <property type="entry name" value="Sig_transdc_resp-reg_receiver"/>
</dbReference>
<name>A0A1Y5FDT2_9BACT</name>
<gene>
    <name evidence="4" type="ORF">A9Q84_11960</name>
</gene>
<evidence type="ECO:0000313" key="4">
    <source>
        <dbReference type="EMBL" id="OUR97040.1"/>
    </source>
</evidence>
<sequence>MKSNIIQSILVVDDDPDFLVLFAKLISKIREVNVVVAKDGMEGILKSRNQKFEYIFTDYNMPKVNGDEFISTIRRSHYNQETPIIIVSSSTNLLEKTKQHFDHIYSLEKPVTVSSLRLALNKSPLVCLKTKKMIDTTFVNKVIMNFKDILQTIGNFKDIKKETTQKLNPEVHQEYDYYGCIIIHSELFNGIITVAFPSSTFEEYILENIDNTSIQSTDEIFETFIQTLVTKTKKMLNSSGDKVHEINSIFGVGHTELLSSRESILEFYTTFDSNKGKFFVQVSIWQ</sequence>
<dbReference type="Gene3D" id="3.40.50.2300">
    <property type="match status" value="1"/>
</dbReference>
<dbReference type="CDD" id="cd17546">
    <property type="entry name" value="REC_hyHK_CKI1_RcsC-like"/>
    <property type="match status" value="1"/>
</dbReference>
<dbReference type="GO" id="GO:0000160">
    <property type="term" value="P:phosphorelay signal transduction system"/>
    <property type="evidence" value="ECO:0007669"/>
    <property type="project" value="InterPro"/>
</dbReference>
<comment type="caution">
    <text evidence="4">The sequence shown here is derived from an EMBL/GenBank/DDBJ whole genome shotgun (WGS) entry which is preliminary data.</text>
</comment>
<organism evidence="4 5">
    <name type="scientific">Halobacteriovorax marinus</name>
    <dbReference type="NCBI Taxonomy" id="97084"/>
    <lineage>
        <taxon>Bacteria</taxon>
        <taxon>Pseudomonadati</taxon>
        <taxon>Bdellovibrionota</taxon>
        <taxon>Bacteriovoracia</taxon>
        <taxon>Bacteriovoracales</taxon>
        <taxon>Halobacteriovoraceae</taxon>
        <taxon>Halobacteriovorax</taxon>
    </lineage>
</organism>
<dbReference type="SUPFAM" id="SSF52172">
    <property type="entry name" value="CheY-like"/>
    <property type="match status" value="1"/>
</dbReference>
<evidence type="ECO:0000256" key="2">
    <source>
        <dbReference type="PROSITE-ProRule" id="PRU00169"/>
    </source>
</evidence>
<evidence type="ECO:0000259" key="3">
    <source>
        <dbReference type="PROSITE" id="PS50110"/>
    </source>
</evidence>
<dbReference type="PANTHER" id="PTHR44591">
    <property type="entry name" value="STRESS RESPONSE REGULATOR PROTEIN 1"/>
    <property type="match status" value="1"/>
</dbReference>
<keyword evidence="1 2" id="KW-0597">Phosphoprotein</keyword>
<proteinExistence type="predicted"/>
<feature type="domain" description="Response regulatory" evidence="3">
    <location>
        <begin position="8"/>
        <end position="124"/>
    </location>
</feature>
<dbReference type="PANTHER" id="PTHR44591:SF3">
    <property type="entry name" value="RESPONSE REGULATORY DOMAIN-CONTAINING PROTEIN"/>
    <property type="match status" value="1"/>
</dbReference>
<dbReference type="InterPro" id="IPR050595">
    <property type="entry name" value="Bact_response_regulator"/>
</dbReference>
<dbReference type="PROSITE" id="PS50110">
    <property type="entry name" value="RESPONSE_REGULATORY"/>
    <property type="match status" value="1"/>
</dbReference>